<protein>
    <recommendedName>
        <fullName evidence="7">Gfo/Idh/MocA-like oxidoreductase N-terminal domain-containing protein</fullName>
    </recommendedName>
</protein>
<dbReference type="KEGG" id="gtt:GUITHDRAFT_103877"/>
<dbReference type="Proteomes" id="UP000011087">
    <property type="component" value="Unassembled WGS sequence"/>
</dbReference>
<feature type="compositionally biased region" description="Basic and acidic residues" evidence="1">
    <location>
        <begin position="375"/>
        <end position="388"/>
    </location>
</feature>
<dbReference type="RefSeq" id="XP_005837630.1">
    <property type="nucleotide sequence ID" value="XM_005837573.1"/>
</dbReference>
<dbReference type="Pfam" id="PF01408">
    <property type="entry name" value="GFO_IDH_MocA"/>
    <property type="match status" value="1"/>
</dbReference>
<dbReference type="AlphaFoldDB" id="L1JR29"/>
<evidence type="ECO:0000259" key="3">
    <source>
        <dbReference type="Pfam" id="PF02894"/>
    </source>
</evidence>
<evidence type="ECO:0008006" key="7">
    <source>
        <dbReference type="Google" id="ProtNLM"/>
    </source>
</evidence>
<dbReference type="PaxDb" id="55529-EKX50650"/>
<dbReference type="EnsemblProtists" id="EKX50650">
    <property type="protein sequence ID" value="EKX50650"/>
    <property type="gene ID" value="GUITHDRAFT_103877"/>
</dbReference>
<dbReference type="OrthoDB" id="446809at2759"/>
<reference evidence="6" key="2">
    <citation type="submission" date="2012-11" db="EMBL/GenBank/DDBJ databases">
        <authorList>
            <person name="Kuo A."/>
            <person name="Curtis B.A."/>
            <person name="Tanifuji G."/>
            <person name="Burki F."/>
            <person name="Gruber A."/>
            <person name="Irimia M."/>
            <person name="Maruyama S."/>
            <person name="Arias M.C."/>
            <person name="Ball S.G."/>
            <person name="Gile G.H."/>
            <person name="Hirakawa Y."/>
            <person name="Hopkins J.F."/>
            <person name="Rensing S.A."/>
            <person name="Schmutz J."/>
            <person name="Symeonidi A."/>
            <person name="Elias M."/>
            <person name="Eveleigh R.J."/>
            <person name="Herman E.K."/>
            <person name="Klute M.J."/>
            <person name="Nakayama T."/>
            <person name="Obornik M."/>
            <person name="Reyes-Prieto A."/>
            <person name="Armbrust E.V."/>
            <person name="Aves S.J."/>
            <person name="Beiko R.G."/>
            <person name="Coutinho P."/>
            <person name="Dacks J.B."/>
            <person name="Durnford D.G."/>
            <person name="Fast N.M."/>
            <person name="Green B.R."/>
            <person name="Grisdale C."/>
            <person name="Hempe F."/>
            <person name="Henrissat B."/>
            <person name="Hoppner M.P."/>
            <person name="Ishida K.-I."/>
            <person name="Kim E."/>
            <person name="Koreny L."/>
            <person name="Kroth P.G."/>
            <person name="Liu Y."/>
            <person name="Malik S.-B."/>
            <person name="Maier U.G."/>
            <person name="McRose D."/>
            <person name="Mock T."/>
            <person name="Neilson J.A."/>
            <person name="Onodera N.T."/>
            <person name="Poole A.M."/>
            <person name="Pritham E.J."/>
            <person name="Richards T.A."/>
            <person name="Rocap G."/>
            <person name="Roy S.W."/>
            <person name="Sarai C."/>
            <person name="Schaack S."/>
            <person name="Shirato S."/>
            <person name="Slamovits C.H."/>
            <person name="Spencer D.F."/>
            <person name="Suzuki S."/>
            <person name="Worden A.Z."/>
            <person name="Zauner S."/>
            <person name="Barry K."/>
            <person name="Bell C."/>
            <person name="Bharti A.K."/>
            <person name="Crow J.A."/>
            <person name="Grimwood J."/>
            <person name="Kramer R."/>
            <person name="Lindquist E."/>
            <person name="Lucas S."/>
            <person name="Salamov A."/>
            <person name="McFadden G.I."/>
            <person name="Lane C.E."/>
            <person name="Keeling P.J."/>
            <person name="Gray M.W."/>
            <person name="Grigoriev I.V."/>
            <person name="Archibald J.M."/>
        </authorList>
    </citation>
    <scope>NUCLEOTIDE SEQUENCE</scope>
    <source>
        <strain evidence="6">CCMP2712</strain>
    </source>
</reference>
<dbReference type="eggNOG" id="KOG2741">
    <property type="taxonomic scope" value="Eukaryota"/>
</dbReference>
<evidence type="ECO:0000259" key="2">
    <source>
        <dbReference type="Pfam" id="PF01408"/>
    </source>
</evidence>
<evidence type="ECO:0000313" key="6">
    <source>
        <dbReference type="Proteomes" id="UP000011087"/>
    </source>
</evidence>
<dbReference type="Gene3D" id="3.40.50.720">
    <property type="entry name" value="NAD(P)-binding Rossmann-like Domain"/>
    <property type="match status" value="1"/>
</dbReference>
<keyword evidence="6" id="KW-1185">Reference proteome</keyword>
<feature type="domain" description="Gfo/Idh/MocA-like oxidoreductase C-terminal" evidence="3">
    <location>
        <begin position="178"/>
        <end position="325"/>
    </location>
</feature>
<dbReference type="SUPFAM" id="SSF55347">
    <property type="entry name" value="Glyceraldehyde-3-phosphate dehydrogenase-like, C-terminal domain"/>
    <property type="match status" value="1"/>
</dbReference>
<organism evidence="4">
    <name type="scientific">Guillardia theta (strain CCMP2712)</name>
    <name type="common">Cryptophyte</name>
    <dbReference type="NCBI Taxonomy" id="905079"/>
    <lineage>
        <taxon>Eukaryota</taxon>
        <taxon>Cryptophyceae</taxon>
        <taxon>Pyrenomonadales</taxon>
        <taxon>Geminigeraceae</taxon>
        <taxon>Guillardia</taxon>
    </lineage>
</organism>
<dbReference type="PANTHER" id="PTHR43593:SF1">
    <property type="entry name" value="INOSITOL 2-DEHYDROGENASE"/>
    <property type="match status" value="1"/>
</dbReference>
<proteinExistence type="predicted"/>
<feature type="region of interest" description="Disordered" evidence="1">
    <location>
        <begin position="371"/>
        <end position="399"/>
    </location>
</feature>
<accession>L1JR29</accession>
<reference evidence="4 6" key="1">
    <citation type="journal article" date="2012" name="Nature">
        <title>Algal genomes reveal evolutionary mosaicism and the fate of nucleomorphs.</title>
        <authorList>
            <consortium name="DOE Joint Genome Institute"/>
            <person name="Curtis B.A."/>
            <person name="Tanifuji G."/>
            <person name="Burki F."/>
            <person name="Gruber A."/>
            <person name="Irimia M."/>
            <person name="Maruyama S."/>
            <person name="Arias M.C."/>
            <person name="Ball S.G."/>
            <person name="Gile G.H."/>
            <person name="Hirakawa Y."/>
            <person name="Hopkins J.F."/>
            <person name="Kuo A."/>
            <person name="Rensing S.A."/>
            <person name="Schmutz J."/>
            <person name="Symeonidi A."/>
            <person name="Elias M."/>
            <person name="Eveleigh R.J."/>
            <person name="Herman E.K."/>
            <person name="Klute M.J."/>
            <person name="Nakayama T."/>
            <person name="Obornik M."/>
            <person name="Reyes-Prieto A."/>
            <person name="Armbrust E.V."/>
            <person name="Aves S.J."/>
            <person name="Beiko R.G."/>
            <person name="Coutinho P."/>
            <person name="Dacks J.B."/>
            <person name="Durnford D.G."/>
            <person name="Fast N.M."/>
            <person name="Green B.R."/>
            <person name="Grisdale C.J."/>
            <person name="Hempel F."/>
            <person name="Henrissat B."/>
            <person name="Hoppner M.P."/>
            <person name="Ishida K."/>
            <person name="Kim E."/>
            <person name="Koreny L."/>
            <person name="Kroth P.G."/>
            <person name="Liu Y."/>
            <person name="Malik S.B."/>
            <person name="Maier U.G."/>
            <person name="McRose D."/>
            <person name="Mock T."/>
            <person name="Neilson J.A."/>
            <person name="Onodera N.T."/>
            <person name="Poole A.M."/>
            <person name="Pritham E.J."/>
            <person name="Richards T.A."/>
            <person name="Rocap G."/>
            <person name="Roy S.W."/>
            <person name="Sarai C."/>
            <person name="Schaack S."/>
            <person name="Shirato S."/>
            <person name="Slamovits C.H."/>
            <person name="Spencer D.F."/>
            <person name="Suzuki S."/>
            <person name="Worden A.Z."/>
            <person name="Zauner S."/>
            <person name="Barry K."/>
            <person name="Bell C."/>
            <person name="Bharti A.K."/>
            <person name="Crow J.A."/>
            <person name="Grimwood J."/>
            <person name="Kramer R."/>
            <person name="Lindquist E."/>
            <person name="Lucas S."/>
            <person name="Salamov A."/>
            <person name="McFadden G.I."/>
            <person name="Lane C.E."/>
            <person name="Keeling P.J."/>
            <person name="Gray M.W."/>
            <person name="Grigoriev I.V."/>
            <person name="Archibald J.M."/>
        </authorList>
    </citation>
    <scope>NUCLEOTIDE SEQUENCE</scope>
    <source>
        <strain evidence="4 6">CCMP2712</strain>
    </source>
</reference>
<evidence type="ECO:0000313" key="4">
    <source>
        <dbReference type="EMBL" id="EKX50650.1"/>
    </source>
</evidence>
<dbReference type="OMA" id="VAMEYRY"/>
<dbReference type="InterPro" id="IPR004104">
    <property type="entry name" value="Gfo/Idh/MocA-like_OxRdtase_C"/>
</dbReference>
<dbReference type="STRING" id="905079.L1JR29"/>
<evidence type="ECO:0000313" key="5">
    <source>
        <dbReference type="EnsemblProtists" id="EKX50650"/>
    </source>
</evidence>
<reference evidence="5" key="3">
    <citation type="submission" date="2016-03" db="UniProtKB">
        <authorList>
            <consortium name="EnsemblProtists"/>
        </authorList>
    </citation>
    <scope>IDENTIFICATION</scope>
</reference>
<dbReference type="InterPro" id="IPR036291">
    <property type="entry name" value="NAD(P)-bd_dom_sf"/>
</dbReference>
<dbReference type="GO" id="GO:0000166">
    <property type="term" value="F:nucleotide binding"/>
    <property type="evidence" value="ECO:0007669"/>
    <property type="project" value="InterPro"/>
</dbReference>
<dbReference type="InterPro" id="IPR050424">
    <property type="entry name" value="Gfo-Idh-MocA_inositol_DH"/>
</dbReference>
<dbReference type="PANTHER" id="PTHR43593">
    <property type="match status" value="1"/>
</dbReference>
<sequence length="399" mass="44567">MPSRGAIDGFDSPRLPVRVAIIGAGCIGKEHMRNISLMPEVAQVVALVDSNQSSLASCLELLPSIKNVRTFESVGSFVRWVNAEDDMGDFDMGRRSQCDAVVIATPNYTHLNIMEEVVQKTSLHVLVEKPLCTKVEDCRRVERLVEDDRASDPRRVVWVGMEYKYMPSVARLLQEVGYWNRFNELSGGTLVEKCCHFFDLMRQILKSDPVRVMASGGQDVEYQSELYQRSGEEGEDQANIQQHVACQQNEDEDGAGKIRLMRPDIIDNAYVIVEFKNGGRACLDLCMFAETSLYQEEICVVGDRGKVEAFGSRHGEKEEQEDLSNFRIGLRPAKSEWNAAREVDAPSTKSLPPVQQEHIGVTDSRLLEAGAHEGSTFHEVREEQRGESELTAAAAQAVL</sequence>
<dbReference type="InterPro" id="IPR000683">
    <property type="entry name" value="Gfo/Idh/MocA-like_OxRdtase_N"/>
</dbReference>
<dbReference type="EMBL" id="JH992978">
    <property type="protein sequence ID" value="EKX50650.1"/>
    <property type="molecule type" value="Genomic_DNA"/>
</dbReference>
<dbReference type="SUPFAM" id="SSF51735">
    <property type="entry name" value="NAD(P)-binding Rossmann-fold domains"/>
    <property type="match status" value="1"/>
</dbReference>
<gene>
    <name evidence="4" type="ORF">GUITHDRAFT_103877</name>
</gene>
<dbReference type="HOGENOM" id="CLU_023194_13_0_1"/>
<dbReference type="Gene3D" id="3.30.360.10">
    <property type="entry name" value="Dihydrodipicolinate Reductase, domain 2"/>
    <property type="match status" value="1"/>
</dbReference>
<feature type="domain" description="Gfo/Idh/MocA-like oxidoreductase N-terminal" evidence="2">
    <location>
        <begin position="17"/>
        <end position="146"/>
    </location>
</feature>
<name>L1JR29_GUITC</name>
<evidence type="ECO:0000256" key="1">
    <source>
        <dbReference type="SAM" id="MobiDB-lite"/>
    </source>
</evidence>
<dbReference type="Pfam" id="PF02894">
    <property type="entry name" value="GFO_IDH_MocA_C"/>
    <property type="match status" value="1"/>
</dbReference>
<dbReference type="GeneID" id="17307126"/>